<evidence type="ECO:0000313" key="2">
    <source>
        <dbReference type="Proteomes" id="UP000015105"/>
    </source>
</evidence>
<name>A0A453RZK0_AEGTS</name>
<keyword evidence="2" id="KW-1185">Reference proteome</keyword>
<proteinExistence type="predicted"/>
<sequence length="62" mass="7375">MVQVKLCKVNQFCKQPCHTFFLGRINMYRSSYCVQQVNNTLFVYHCFGQFLPLSFCENVTRN</sequence>
<reference evidence="1" key="5">
    <citation type="journal article" date="2021" name="G3 (Bethesda)">
        <title>Aegilops tauschii genome assembly Aet v5.0 features greater sequence contiguity and improved annotation.</title>
        <authorList>
            <person name="Wang L."/>
            <person name="Zhu T."/>
            <person name="Rodriguez J.C."/>
            <person name="Deal K.R."/>
            <person name="Dubcovsky J."/>
            <person name="McGuire P.E."/>
            <person name="Lux T."/>
            <person name="Spannagl M."/>
            <person name="Mayer K.F.X."/>
            <person name="Baldrich P."/>
            <person name="Meyers B.C."/>
            <person name="Huo N."/>
            <person name="Gu Y.Q."/>
            <person name="Zhou H."/>
            <person name="Devos K.M."/>
            <person name="Bennetzen J.L."/>
            <person name="Unver T."/>
            <person name="Budak H."/>
            <person name="Gulick P.J."/>
            <person name="Galiba G."/>
            <person name="Kalapos B."/>
            <person name="Nelson D.R."/>
            <person name="Li P."/>
            <person name="You F.M."/>
            <person name="Luo M.C."/>
            <person name="Dvorak J."/>
        </authorList>
    </citation>
    <scope>NUCLEOTIDE SEQUENCE [LARGE SCALE GENOMIC DNA]</scope>
    <source>
        <strain evidence="1">cv. AL8/78</strain>
    </source>
</reference>
<dbReference type="Proteomes" id="UP000015105">
    <property type="component" value="Chromosome 7D"/>
</dbReference>
<reference evidence="1" key="3">
    <citation type="journal article" date="2017" name="Nature">
        <title>Genome sequence of the progenitor of the wheat D genome Aegilops tauschii.</title>
        <authorList>
            <person name="Luo M.C."/>
            <person name="Gu Y.Q."/>
            <person name="Puiu D."/>
            <person name="Wang H."/>
            <person name="Twardziok S.O."/>
            <person name="Deal K.R."/>
            <person name="Huo N."/>
            <person name="Zhu T."/>
            <person name="Wang L."/>
            <person name="Wang Y."/>
            <person name="McGuire P.E."/>
            <person name="Liu S."/>
            <person name="Long H."/>
            <person name="Ramasamy R.K."/>
            <person name="Rodriguez J.C."/>
            <person name="Van S.L."/>
            <person name="Yuan L."/>
            <person name="Wang Z."/>
            <person name="Xia Z."/>
            <person name="Xiao L."/>
            <person name="Anderson O.D."/>
            <person name="Ouyang S."/>
            <person name="Liang Y."/>
            <person name="Zimin A.V."/>
            <person name="Pertea G."/>
            <person name="Qi P."/>
            <person name="Bennetzen J.L."/>
            <person name="Dai X."/>
            <person name="Dawson M.W."/>
            <person name="Muller H.G."/>
            <person name="Kugler K."/>
            <person name="Rivarola-Duarte L."/>
            <person name="Spannagl M."/>
            <person name="Mayer K.F.X."/>
            <person name="Lu F.H."/>
            <person name="Bevan M.W."/>
            <person name="Leroy P."/>
            <person name="Li P."/>
            <person name="You F.M."/>
            <person name="Sun Q."/>
            <person name="Liu Z."/>
            <person name="Lyons E."/>
            <person name="Wicker T."/>
            <person name="Salzberg S.L."/>
            <person name="Devos K.M."/>
            <person name="Dvorak J."/>
        </authorList>
    </citation>
    <scope>NUCLEOTIDE SEQUENCE [LARGE SCALE GENOMIC DNA]</scope>
    <source>
        <strain evidence="1">cv. AL8/78</strain>
    </source>
</reference>
<reference evidence="1" key="4">
    <citation type="submission" date="2019-03" db="UniProtKB">
        <authorList>
            <consortium name="EnsemblPlants"/>
        </authorList>
    </citation>
    <scope>IDENTIFICATION</scope>
</reference>
<evidence type="ECO:0000313" key="1">
    <source>
        <dbReference type="EnsemblPlants" id="AET7Gv20768600.14"/>
    </source>
</evidence>
<protein>
    <submittedName>
        <fullName evidence="1">Uncharacterized protein</fullName>
    </submittedName>
</protein>
<accession>A0A453RZK0</accession>
<dbReference type="AlphaFoldDB" id="A0A453RZK0"/>
<reference evidence="2" key="1">
    <citation type="journal article" date="2014" name="Science">
        <title>Ancient hybridizations among the ancestral genomes of bread wheat.</title>
        <authorList>
            <consortium name="International Wheat Genome Sequencing Consortium,"/>
            <person name="Marcussen T."/>
            <person name="Sandve S.R."/>
            <person name="Heier L."/>
            <person name="Spannagl M."/>
            <person name="Pfeifer M."/>
            <person name="Jakobsen K.S."/>
            <person name="Wulff B.B."/>
            <person name="Steuernagel B."/>
            <person name="Mayer K.F."/>
            <person name="Olsen O.A."/>
        </authorList>
    </citation>
    <scope>NUCLEOTIDE SEQUENCE [LARGE SCALE GENOMIC DNA]</scope>
    <source>
        <strain evidence="2">cv. AL8/78</strain>
    </source>
</reference>
<dbReference type="Gramene" id="AET7Gv20768600.14">
    <property type="protein sequence ID" value="AET7Gv20768600.14"/>
    <property type="gene ID" value="AET7Gv20768600"/>
</dbReference>
<reference evidence="2" key="2">
    <citation type="journal article" date="2017" name="Nat. Plants">
        <title>The Aegilops tauschii genome reveals multiple impacts of transposons.</title>
        <authorList>
            <person name="Zhao G."/>
            <person name="Zou C."/>
            <person name="Li K."/>
            <person name="Wang K."/>
            <person name="Li T."/>
            <person name="Gao L."/>
            <person name="Zhang X."/>
            <person name="Wang H."/>
            <person name="Yang Z."/>
            <person name="Liu X."/>
            <person name="Jiang W."/>
            <person name="Mao L."/>
            <person name="Kong X."/>
            <person name="Jiao Y."/>
            <person name="Jia J."/>
        </authorList>
    </citation>
    <scope>NUCLEOTIDE SEQUENCE [LARGE SCALE GENOMIC DNA]</scope>
    <source>
        <strain evidence="2">cv. AL8/78</strain>
    </source>
</reference>
<dbReference type="EnsemblPlants" id="AET7Gv20768600.14">
    <property type="protein sequence ID" value="AET7Gv20768600.14"/>
    <property type="gene ID" value="AET7Gv20768600"/>
</dbReference>
<organism evidence="1 2">
    <name type="scientific">Aegilops tauschii subsp. strangulata</name>
    <name type="common">Goatgrass</name>
    <dbReference type="NCBI Taxonomy" id="200361"/>
    <lineage>
        <taxon>Eukaryota</taxon>
        <taxon>Viridiplantae</taxon>
        <taxon>Streptophyta</taxon>
        <taxon>Embryophyta</taxon>
        <taxon>Tracheophyta</taxon>
        <taxon>Spermatophyta</taxon>
        <taxon>Magnoliopsida</taxon>
        <taxon>Liliopsida</taxon>
        <taxon>Poales</taxon>
        <taxon>Poaceae</taxon>
        <taxon>BOP clade</taxon>
        <taxon>Pooideae</taxon>
        <taxon>Triticodae</taxon>
        <taxon>Triticeae</taxon>
        <taxon>Triticinae</taxon>
        <taxon>Aegilops</taxon>
    </lineage>
</organism>